<dbReference type="Proteomes" id="UP001345219">
    <property type="component" value="Chromosome 10"/>
</dbReference>
<comment type="caution">
    <text evidence="3">The sequence shown here is derived from an EMBL/GenBank/DDBJ whole genome shotgun (WGS) entry which is preliminary data.</text>
</comment>
<keyword evidence="4" id="KW-1185">Reference proteome</keyword>
<accession>A0AAN7GKB7</accession>
<dbReference type="InterPro" id="IPR015590">
    <property type="entry name" value="Aldehyde_DH_dom"/>
</dbReference>
<organism evidence="3 4">
    <name type="scientific">Trapa incisa</name>
    <dbReference type="NCBI Taxonomy" id="236973"/>
    <lineage>
        <taxon>Eukaryota</taxon>
        <taxon>Viridiplantae</taxon>
        <taxon>Streptophyta</taxon>
        <taxon>Embryophyta</taxon>
        <taxon>Tracheophyta</taxon>
        <taxon>Spermatophyta</taxon>
        <taxon>Magnoliopsida</taxon>
        <taxon>eudicotyledons</taxon>
        <taxon>Gunneridae</taxon>
        <taxon>Pentapetalae</taxon>
        <taxon>rosids</taxon>
        <taxon>malvids</taxon>
        <taxon>Myrtales</taxon>
        <taxon>Lythraceae</taxon>
        <taxon>Trapa</taxon>
    </lineage>
</organism>
<dbReference type="GO" id="GO:0004777">
    <property type="term" value="F:succinate-semialdehyde dehydrogenase (NAD+) activity"/>
    <property type="evidence" value="ECO:0007669"/>
    <property type="project" value="TreeGrafter"/>
</dbReference>
<dbReference type="AlphaFoldDB" id="A0AAN7GKB7"/>
<dbReference type="SUPFAM" id="SSF53720">
    <property type="entry name" value="ALDH-like"/>
    <property type="match status" value="1"/>
</dbReference>
<dbReference type="InterPro" id="IPR050740">
    <property type="entry name" value="Aldehyde_DH_Superfamily"/>
</dbReference>
<protein>
    <recommendedName>
        <fullName evidence="2">Aldehyde dehydrogenase domain-containing protein</fullName>
    </recommendedName>
</protein>
<evidence type="ECO:0000313" key="3">
    <source>
        <dbReference type="EMBL" id="KAK4746308.1"/>
    </source>
</evidence>
<dbReference type="Pfam" id="PF00171">
    <property type="entry name" value="Aldedh"/>
    <property type="match status" value="1"/>
</dbReference>
<dbReference type="GO" id="GO:0009450">
    <property type="term" value="P:gamma-aminobutyric acid catabolic process"/>
    <property type="evidence" value="ECO:0007669"/>
    <property type="project" value="TreeGrafter"/>
</dbReference>
<dbReference type="PANTHER" id="PTHR43353">
    <property type="entry name" value="SUCCINATE-SEMIALDEHYDE DEHYDROGENASE, MITOCHONDRIAL"/>
    <property type="match status" value="1"/>
</dbReference>
<reference evidence="3 4" key="1">
    <citation type="journal article" date="2023" name="Hortic Res">
        <title>Pangenome of water caltrop reveals structural variations and asymmetric subgenome divergence after allopolyploidization.</title>
        <authorList>
            <person name="Zhang X."/>
            <person name="Chen Y."/>
            <person name="Wang L."/>
            <person name="Yuan Y."/>
            <person name="Fang M."/>
            <person name="Shi L."/>
            <person name="Lu R."/>
            <person name="Comes H.P."/>
            <person name="Ma Y."/>
            <person name="Chen Y."/>
            <person name="Huang G."/>
            <person name="Zhou Y."/>
            <person name="Zheng Z."/>
            <person name="Qiu Y."/>
        </authorList>
    </citation>
    <scope>NUCLEOTIDE SEQUENCE [LARGE SCALE GENOMIC DNA]</scope>
    <source>
        <tissue evidence="3">Roots</tissue>
    </source>
</reference>
<name>A0AAN7GKB7_9MYRT</name>
<gene>
    <name evidence="3" type="ORF">SAY87_012620</name>
</gene>
<dbReference type="EMBL" id="JAXIOK010000021">
    <property type="protein sequence ID" value="KAK4746308.1"/>
    <property type="molecule type" value="Genomic_DNA"/>
</dbReference>
<proteinExistence type="predicted"/>
<sequence length="113" mass="12911">MLFILANPTILVVYPSDGPTLWHAYQILKRKSVCLDLYPGRVQISWRVIEALEYGLVGVNEGLISTEVAPFEGHKQSDLGWEGSKYGIHEYLEIYVTLGREDSERQTIYVRLP</sequence>
<dbReference type="InterPro" id="IPR016163">
    <property type="entry name" value="Ald_DH_C"/>
</dbReference>
<dbReference type="InterPro" id="IPR016161">
    <property type="entry name" value="Ald_DH/histidinol_DH"/>
</dbReference>
<evidence type="ECO:0000256" key="1">
    <source>
        <dbReference type="ARBA" id="ARBA00023002"/>
    </source>
</evidence>
<keyword evidence="1" id="KW-0560">Oxidoreductase</keyword>
<evidence type="ECO:0000313" key="4">
    <source>
        <dbReference type="Proteomes" id="UP001345219"/>
    </source>
</evidence>
<dbReference type="Gene3D" id="3.40.309.10">
    <property type="entry name" value="Aldehyde Dehydrogenase, Chain A, domain 2"/>
    <property type="match status" value="1"/>
</dbReference>
<dbReference type="PANTHER" id="PTHR43353:SF5">
    <property type="entry name" value="SUCCINATE-SEMIALDEHYDE DEHYDROGENASE, MITOCHONDRIAL"/>
    <property type="match status" value="1"/>
</dbReference>
<evidence type="ECO:0000259" key="2">
    <source>
        <dbReference type="Pfam" id="PF00171"/>
    </source>
</evidence>
<feature type="domain" description="Aldehyde dehydrogenase" evidence="2">
    <location>
        <begin position="46"/>
        <end position="94"/>
    </location>
</feature>